<dbReference type="EMBL" id="JANUGQ010000026">
    <property type="protein sequence ID" value="MCS0638789.1"/>
    <property type="molecule type" value="Genomic_DNA"/>
</dbReference>
<sequence length="447" mass="47946">MTAVPPVPRATAIDSPAPVAAVNSAAPVSGARALDLRTVTDAEFPDWLRAARTGFLRPPSVTGEEVALRRATTDLGRTLGVFDGARCVATLRSFPQRLTAAGGVAMAASAVTQVTVSPTHRRRGLLNRLIAAELAAARERGEPLATLVAAEYPIYGRYGFGPATRAAEWTVDLTRAGLDPRRPGPGREDGGRVELVDPAEARRLAPGVHDRLRAVRAGVIDRSARRWDLLTGAVEFPGDPWREPFFAFHRAASGEIDGYAAYTADERWADAKQPMVTATVRDLIAADPAAERALWEYLFAIDWVTTVRTGLRAPDDLVPDLLPDPRAAGLTTEVDLLWVRVLDVVRALEARTYATDGALVLDVRDPSGPADGRYLLTAGPGGAECVRTDRDADLVLPVRELGALLLGEGSAVRLAALGRVTEERPGAAALAELLFRTARRPWCPDIF</sequence>
<comment type="subunit">
    <text evidence="4">Homohexamer; trimer of dimers.</text>
</comment>
<feature type="binding site" evidence="4">
    <location>
        <begin position="122"/>
        <end position="127"/>
    </location>
    <ligand>
        <name>acetyl-CoA</name>
        <dbReference type="ChEBI" id="CHEBI:57288"/>
    </ligand>
</feature>
<dbReference type="Pfam" id="PF13527">
    <property type="entry name" value="Acetyltransf_9"/>
    <property type="match status" value="1"/>
</dbReference>
<comment type="similarity">
    <text evidence="1 4">Belongs to the acetyltransferase Eis family.</text>
</comment>
<dbReference type="PANTHER" id="PTHR37817:SF1">
    <property type="entry name" value="N-ACETYLTRANSFERASE EIS"/>
    <property type="match status" value="1"/>
</dbReference>
<evidence type="ECO:0000256" key="3">
    <source>
        <dbReference type="ARBA" id="ARBA00023315"/>
    </source>
</evidence>
<comment type="caution">
    <text evidence="4">Lacks conserved residue(s) required for the propagation of feature annotation.</text>
</comment>
<evidence type="ECO:0000256" key="4">
    <source>
        <dbReference type="HAMAP-Rule" id="MF_01812"/>
    </source>
</evidence>
<protein>
    <submittedName>
        <fullName evidence="6">GNAT family N-acetyltransferase</fullName>
    </submittedName>
</protein>
<dbReference type="RefSeq" id="WP_258790095.1">
    <property type="nucleotide sequence ID" value="NZ_JANUGQ010000026.1"/>
</dbReference>
<evidence type="ECO:0000259" key="5">
    <source>
        <dbReference type="PROSITE" id="PS51186"/>
    </source>
</evidence>
<dbReference type="InterPro" id="IPR000182">
    <property type="entry name" value="GNAT_dom"/>
</dbReference>
<dbReference type="InterPro" id="IPR022902">
    <property type="entry name" value="NAcTrfase_Eis"/>
</dbReference>
<keyword evidence="3 4" id="KW-0012">Acyltransferase</keyword>
<reference evidence="6" key="1">
    <citation type="submission" date="2022-08" db="EMBL/GenBank/DDBJ databases">
        <authorList>
            <person name="Somphong A."/>
            <person name="Phongsopitanun W."/>
        </authorList>
    </citation>
    <scope>NUCLEOTIDE SEQUENCE</scope>
    <source>
        <strain evidence="6">LP05-1</strain>
    </source>
</reference>
<evidence type="ECO:0000256" key="2">
    <source>
        <dbReference type="ARBA" id="ARBA00022679"/>
    </source>
</evidence>
<dbReference type="InterPro" id="IPR051554">
    <property type="entry name" value="Acetyltransferase_Eis"/>
</dbReference>
<dbReference type="PANTHER" id="PTHR37817">
    <property type="entry name" value="N-ACETYLTRANSFERASE EIS"/>
    <property type="match status" value="1"/>
</dbReference>
<accession>A0ABT2CMY9</accession>
<dbReference type="NCBIfam" id="NF002367">
    <property type="entry name" value="PRK01346.1-4"/>
    <property type="match status" value="1"/>
</dbReference>
<feature type="active site" description="Proton donor" evidence="4">
    <location>
        <position position="155"/>
    </location>
</feature>
<dbReference type="SUPFAM" id="SSF55718">
    <property type="entry name" value="SCP-like"/>
    <property type="match status" value="1"/>
</dbReference>
<dbReference type="Pfam" id="PF13530">
    <property type="entry name" value="SCP2_2"/>
    <property type="match status" value="1"/>
</dbReference>
<proteinExistence type="inferred from homology"/>
<gene>
    <name evidence="6" type="ORF">NX801_24655</name>
</gene>
<dbReference type="InterPro" id="IPR036527">
    <property type="entry name" value="SCP2_sterol-bd_dom_sf"/>
</dbReference>
<evidence type="ECO:0000313" key="6">
    <source>
        <dbReference type="EMBL" id="MCS0638789.1"/>
    </source>
</evidence>
<feature type="domain" description="N-acetyltransferase" evidence="5">
    <location>
        <begin position="34"/>
        <end position="185"/>
    </location>
</feature>
<dbReference type="Gene3D" id="3.30.1050.10">
    <property type="entry name" value="SCP2 sterol-binding domain"/>
    <property type="match status" value="1"/>
</dbReference>
<dbReference type="HAMAP" id="MF_01812">
    <property type="entry name" value="Eis"/>
    <property type="match status" value="1"/>
</dbReference>
<dbReference type="InterPro" id="IPR025559">
    <property type="entry name" value="Eis_dom"/>
</dbReference>
<comment type="caution">
    <text evidence="6">The sequence shown here is derived from an EMBL/GenBank/DDBJ whole genome shotgun (WGS) entry which is preliminary data.</text>
</comment>
<keyword evidence="7" id="KW-1185">Reference proteome</keyword>
<dbReference type="InterPro" id="IPR016181">
    <property type="entry name" value="Acyl_CoA_acyltransferase"/>
</dbReference>
<name>A0ABT2CMY9_9ACTN</name>
<dbReference type="Gene3D" id="3.40.630.30">
    <property type="match status" value="2"/>
</dbReference>
<dbReference type="SUPFAM" id="SSF55729">
    <property type="entry name" value="Acyl-CoA N-acyltransferases (Nat)"/>
    <property type="match status" value="1"/>
</dbReference>
<keyword evidence="2 4" id="KW-0808">Transferase</keyword>
<dbReference type="PROSITE" id="PS51186">
    <property type="entry name" value="GNAT"/>
    <property type="match status" value="1"/>
</dbReference>
<dbReference type="Proteomes" id="UP001431313">
    <property type="component" value="Unassembled WGS sequence"/>
</dbReference>
<evidence type="ECO:0000313" key="7">
    <source>
        <dbReference type="Proteomes" id="UP001431313"/>
    </source>
</evidence>
<dbReference type="InterPro" id="IPR041380">
    <property type="entry name" value="Acetyltransf_17"/>
</dbReference>
<feature type="binding site" evidence="4">
    <location>
        <begin position="114"/>
        <end position="116"/>
    </location>
    <ligand>
        <name>acetyl-CoA</name>
        <dbReference type="ChEBI" id="CHEBI:57288"/>
    </ligand>
</feature>
<organism evidence="6 7">
    <name type="scientific">Streptomyces pyxinae</name>
    <dbReference type="NCBI Taxonomy" id="2970734"/>
    <lineage>
        <taxon>Bacteria</taxon>
        <taxon>Bacillati</taxon>
        <taxon>Actinomycetota</taxon>
        <taxon>Actinomycetes</taxon>
        <taxon>Kitasatosporales</taxon>
        <taxon>Streptomycetaceae</taxon>
        <taxon>Streptomyces</taxon>
    </lineage>
</organism>
<feature type="active site" description="Proton acceptor; via carboxylate" evidence="4">
    <location>
        <position position="447"/>
    </location>
</feature>
<evidence type="ECO:0000256" key="1">
    <source>
        <dbReference type="ARBA" id="ARBA00009213"/>
    </source>
</evidence>
<dbReference type="Pfam" id="PF17668">
    <property type="entry name" value="Acetyltransf_17"/>
    <property type="match status" value="1"/>
</dbReference>